<keyword evidence="4" id="KW-1185">Reference proteome</keyword>
<keyword evidence="1" id="KW-0472">Membrane</keyword>
<feature type="domain" description="DUF1468" evidence="2">
    <location>
        <begin position="30"/>
        <end position="176"/>
    </location>
</feature>
<dbReference type="Pfam" id="PF07331">
    <property type="entry name" value="TctB"/>
    <property type="match status" value="1"/>
</dbReference>
<evidence type="ECO:0000256" key="1">
    <source>
        <dbReference type="SAM" id="Phobius"/>
    </source>
</evidence>
<sequence>MTDEPRSPLVHETHEPVGPHGFWVGRSGLVIPGVLLVLGLFLVYGILDMDVADDGELFGPKVFPWIAAVACFVVAILLAIQILRQPDIPESMIAEDGSMREGTASNWPAVAITVGSFVGFALILETVGWIISAALVFWGITIGLGNRRYLFNLLIGLAMSSIMQLVFSGMLGLSLPPGVMGG</sequence>
<dbReference type="Proteomes" id="UP000319516">
    <property type="component" value="Unassembled WGS sequence"/>
</dbReference>
<evidence type="ECO:0000313" key="4">
    <source>
        <dbReference type="Proteomes" id="UP000319516"/>
    </source>
</evidence>
<dbReference type="EMBL" id="VFOP01000001">
    <property type="protein sequence ID" value="TQL49279.1"/>
    <property type="molecule type" value="Genomic_DNA"/>
</dbReference>
<evidence type="ECO:0000313" key="3">
    <source>
        <dbReference type="EMBL" id="TQL49279.1"/>
    </source>
</evidence>
<evidence type="ECO:0000259" key="2">
    <source>
        <dbReference type="Pfam" id="PF07331"/>
    </source>
</evidence>
<name>A0A542YMG2_9MICO</name>
<comment type="caution">
    <text evidence="3">The sequence shown here is derived from an EMBL/GenBank/DDBJ whole genome shotgun (WGS) entry which is preliminary data.</text>
</comment>
<feature type="transmembrane region" description="Helical" evidence="1">
    <location>
        <begin position="29"/>
        <end position="47"/>
    </location>
</feature>
<dbReference type="OrthoDB" id="5119225at2"/>
<proteinExistence type="predicted"/>
<accession>A0A542YMG2</accession>
<keyword evidence="1" id="KW-1133">Transmembrane helix</keyword>
<feature type="transmembrane region" description="Helical" evidence="1">
    <location>
        <begin position="129"/>
        <end position="146"/>
    </location>
</feature>
<feature type="transmembrane region" description="Helical" evidence="1">
    <location>
        <begin position="104"/>
        <end position="123"/>
    </location>
</feature>
<reference evidence="3 4" key="1">
    <citation type="submission" date="2019-06" db="EMBL/GenBank/DDBJ databases">
        <title>Sequencing the genomes of 1000 actinobacteria strains.</title>
        <authorList>
            <person name="Klenk H.-P."/>
        </authorList>
    </citation>
    <scope>NUCLEOTIDE SEQUENCE [LARGE SCALE GENOMIC DNA]</scope>
    <source>
        <strain evidence="3 4">DSM 12335</strain>
    </source>
</reference>
<gene>
    <name evidence="3" type="ORF">FB467_0344</name>
</gene>
<protein>
    <submittedName>
        <fullName evidence="3">Putative tricarboxylic transport membrane protein</fullName>
    </submittedName>
</protein>
<keyword evidence="1" id="KW-0812">Transmembrane</keyword>
<dbReference type="AlphaFoldDB" id="A0A542YMG2"/>
<feature type="transmembrane region" description="Helical" evidence="1">
    <location>
        <begin position="62"/>
        <end position="83"/>
    </location>
</feature>
<feature type="transmembrane region" description="Helical" evidence="1">
    <location>
        <begin position="153"/>
        <end position="175"/>
    </location>
</feature>
<organism evidence="3 4">
    <name type="scientific">Ornithinicoccus hortensis</name>
    <dbReference type="NCBI Taxonomy" id="82346"/>
    <lineage>
        <taxon>Bacteria</taxon>
        <taxon>Bacillati</taxon>
        <taxon>Actinomycetota</taxon>
        <taxon>Actinomycetes</taxon>
        <taxon>Micrococcales</taxon>
        <taxon>Intrasporangiaceae</taxon>
        <taxon>Ornithinicoccus</taxon>
    </lineage>
</organism>
<dbReference type="InterPro" id="IPR009936">
    <property type="entry name" value="DUF1468"/>
</dbReference>